<dbReference type="OrthoDB" id="3041043at2759"/>
<comment type="caution">
    <text evidence="1">The sequence shown here is derived from an EMBL/GenBank/DDBJ whole genome shotgun (WGS) entry which is preliminary data.</text>
</comment>
<dbReference type="Proteomes" id="UP000284706">
    <property type="component" value="Unassembled WGS sequence"/>
</dbReference>
<evidence type="ECO:0008006" key="3">
    <source>
        <dbReference type="Google" id="ProtNLM"/>
    </source>
</evidence>
<gene>
    <name evidence="1" type="ORF">CVT26_004741</name>
</gene>
<organism evidence="1 2">
    <name type="scientific">Gymnopilus dilepis</name>
    <dbReference type="NCBI Taxonomy" id="231916"/>
    <lineage>
        <taxon>Eukaryota</taxon>
        <taxon>Fungi</taxon>
        <taxon>Dikarya</taxon>
        <taxon>Basidiomycota</taxon>
        <taxon>Agaricomycotina</taxon>
        <taxon>Agaricomycetes</taxon>
        <taxon>Agaricomycetidae</taxon>
        <taxon>Agaricales</taxon>
        <taxon>Agaricineae</taxon>
        <taxon>Hymenogastraceae</taxon>
        <taxon>Gymnopilus</taxon>
    </lineage>
</organism>
<evidence type="ECO:0000313" key="2">
    <source>
        <dbReference type="Proteomes" id="UP000284706"/>
    </source>
</evidence>
<reference evidence="1 2" key="1">
    <citation type="journal article" date="2018" name="Evol. Lett.">
        <title>Horizontal gene cluster transfer increased hallucinogenic mushroom diversity.</title>
        <authorList>
            <person name="Reynolds H.T."/>
            <person name="Vijayakumar V."/>
            <person name="Gluck-Thaler E."/>
            <person name="Korotkin H.B."/>
            <person name="Matheny P.B."/>
            <person name="Slot J.C."/>
        </authorList>
    </citation>
    <scope>NUCLEOTIDE SEQUENCE [LARGE SCALE GENOMIC DNA]</scope>
    <source>
        <strain evidence="1 2">SRW20</strain>
    </source>
</reference>
<proteinExistence type="predicted"/>
<dbReference type="AlphaFoldDB" id="A0A409XZ96"/>
<accession>A0A409XZ96</accession>
<keyword evidence="2" id="KW-1185">Reference proteome</keyword>
<name>A0A409XZ96_9AGAR</name>
<protein>
    <recommendedName>
        <fullName evidence="3">F-box domain-containing protein</fullName>
    </recommendedName>
</protein>
<dbReference type="InParanoid" id="A0A409XZ96"/>
<sequence>MLELPATTDDFFFSLLSPADILRYSRASRHAHAAVSSYIHRTFTIEHVLSRYFTPLEIKIFRQHQSRTGMLISGSTALQFFNREMYPDSDLDIYVEHRYCRMIAFWLISIGYTFVPRPERQAKDLGEALREYMGSGNHLTVPIHNAAFFASDIPGYLGKGVANIYNFTKSNPSRKIQIITTFHSTMEVILNYHSTCVMNVITHEAAYSLFPYATFEEKRSLIIRDGFEQNSAHAKYAGRGWEMVRRLPRAEVNDTVSAFAPGPRHLGDSKCWKIPILPKLDLPESTIEVNTWKLKHKNWGQGVMSFKIILADCLRYSYVVVDKSMKDYLMPTLQGPEEDVYNSVDKYLFQSLKWKRELS</sequence>
<dbReference type="EMBL" id="NHYE01001395">
    <property type="protein sequence ID" value="PPQ96107.1"/>
    <property type="molecule type" value="Genomic_DNA"/>
</dbReference>
<evidence type="ECO:0000313" key="1">
    <source>
        <dbReference type="EMBL" id="PPQ96107.1"/>
    </source>
</evidence>